<name>A0A2G8KGL9_STIJA</name>
<gene>
    <name evidence="3" type="ORF">BSL78_15989</name>
</gene>
<dbReference type="EMBL" id="MRZV01000599">
    <property type="protein sequence ID" value="PIK47138.1"/>
    <property type="molecule type" value="Genomic_DNA"/>
</dbReference>
<dbReference type="Gene3D" id="3.30.1540.10">
    <property type="entry name" value="formyl-coa transferase, domain 3"/>
    <property type="match status" value="1"/>
</dbReference>
<organism evidence="3 4">
    <name type="scientific">Stichopus japonicus</name>
    <name type="common">Sea cucumber</name>
    <dbReference type="NCBI Taxonomy" id="307972"/>
    <lineage>
        <taxon>Eukaryota</taxon>
        <taxon>Metazoa</taxon>
        <taxon>Echinodermata</taxon>
        <taxon>Eleutherozoa</taxon>
        <taxon>Echinozoa</taxon>
        <taxon>Holothuroidea</taxon>
        <taxon>Aspidochirotacea</taxon>
        <taxon>Aspidochirotida</taxon>
        <taxon>Stichopodidae</taxon>
        <taxon>Apostichopus</taxon>
    </lineage>
</organism>
<comment type="caution">
    <text evidence="3">The sequence shown here is derived from an EMBL/GenBank/DDBJ whole genome shotgun (WGS) entry which is preliminary data.</text>
</comment>
<reference evidence="3 4" key="1">
    <citation type="journal article" date="2017" name="PLoS Biol.">
        <title>The sea cucumber genome provides insights into morphological evolution and visceral regeneration.</title>
        <authorList>
            <person name="Zhang X."/>
            <person name="Sun L."/>
            <person name="Yuan J."/>
            <person name="Sun Y."/>
            <person name="Gao Y."/>
            <person name="Zhang L."/>
            <person name="Li S."/>
            <person name="Dai H."/>
            <person name="Hamel J.F."/>
            <person name="Liu C."/>
            <person name="Yu Y."/>
            <person name="Liu S."/>
            <person name="Lin W."/>
            <person name="Guo K."/>
            <person name="Jin S."/>
            <person name="Xu P."/>
            <person name="Storey K.B."/>
            <person name="Huan P."/>
            <person name="Zhang T."/>
            <person name="Zhou Y."/>
            <person name="Zhang J."/>
            <person name="Lin C."/>
            <person name="Li X."/>
            <person name="Xing L."/>
            <person name="Huo D."/>
            <person name="Sun M."/>
            <person name="Wang L."/>
            <person name="Mercier A."/>
            <person name="Li F."/>
            <person name="Yang H."/>
            <person name="Xiang J."/>
        </authorList>
    </citation>
    <scope>NUCLEOTIDE SEQUENCE [LARGE SCALE GENOMIC DNA]</scope>
    <source>
        <strain evidence="3">Shaxun</strain>
        <tissue evidence="3">Muscle</tissue>
    </source>
</reference>
<evidence type="ECO:0000256" key="1">
    <source>
        <dbReference type="ARBA" id="ARBA00008383"/>
    </source>
</evidence>
<accession>A0A2G8KGL9</accession>
<evidence type="ECO:0000313" key="4">
    <source>
        <dbReference type="Proteomes" id="UP000230750"/>
    </source>
</evidence>
<dbReference type="InterPro" id="IPR044855">
    <property type="entry name" value="CoA-Trfase_III_dom3_sf"/>
</dbReference>
<dbReference type="GO" id="GO:0047369">
    <property type="term" value="F:succinate-hydroxymethylglutarate CoA-transferase activity"/>
    <property type="evidence" value="ECO:0007669"/>
    <property type="project" value="TreeGrafter"/>
</dbReference>
<protein>
    <submittedName>
        <fullName evidence="3">Putative succinate--hydroxymethylglutarate CoA-transferase-like</fullName>
    </submittedName>
</protein>
<proteinExistence type="inferred from homology"/>
<sequence length="443" mass="48100">MFSNGLRFWGACVTRRATSAGIKTNAILKDTHQGVGSPESVSKGPLHGVRILDLSRVLAGPFCTMLFGDLGAEVIKVEQPGVGDDTRGWGPPFAGDQSCYYLSVNRNKKSVAINLKTPGGKRLIRELATKCDILVENFVPGKLAEFGLGYEDLKILAPSLIYCSITGFGPDGPYANRAGFDVIAAAMGGLLHITGPEDGEPCAVGIAITDLSTGLFAKGAILAALYQREKTGLGQKIDCNLLSTQVALLINRATDYLMTGMEAKRAGTGRISIVPYQAFKTKDDRYLVIGAGNDNLFRSLCKVIKLGYLLEDDRFLKNEDRVKHRGTLIPIIQKRLMEKSLSEWLEILDGTTLPYSPVQSMEQVFNDPQVLHNNLLLEMQHKSMGTIKVPGPATSYSHSTQTEHSPPPLLGEHTVDVLHTVLGLTPQEIDKLKTEGTIDAHQT</sequence>
<evidence type="ECO:0000256" key="2">
    <source>
        <dbReference type="ARBA" id="ARBA00022679"/>
    </source>
</evidence>
<dbReference type="AlphaFoldDB" id="A0A2G8KGL9"/>
<dbReference type="Gene3D" id="3.40.50.10540">
    <property type="entry name" value="Crotonobetainyl-coa:carnitine coa-transferase, domain 1"/>
    <property type="match status" value="1"/>
</dbReference>
<evidence type="ECO:0000313" key="3">
    <source>
        <dbReference type="EMBL" id="PIK47138.1"/>
    </source>
</evidence>
<dbReference type="STRING" id="307972.A0A2G8KGL9"/>
<dbReference type="InterPro" id="IPR003673">
    <property type="entry name" value="CoA-Trfase_fam_III"/>
</dbReference>
<dbReference type="GO" id="GO:0005739">
    <property type="term" value="C:mitochondrion"/>
    <property type="evidence" value="ECO:0007669"/>
    <property type="project" value="TreeGrafter"/>
</dbReference>
<dbReference type="InterPro" id="IPR050483">
    <property type="entry name" value="CoA-transferase_III_domain"/>
</dbReference>
<dbReference type="SUPFAM" id="SSF89796">
    <property type="entry name" value="CoA-transferase family III (CaiB/BaiF)"/>
    <property type="match status" value="1"/>
</dbReference>
<keyword evidence="4" id="KW-1185">Reference proteome</keyword>
<dbReference type="Pfam" id="PF02515">
    <property type="entry name" value="CoA_transf_3"/>
    <property type="match status" value="1"/>
</dbReference>
<dbReference type="OrthoDB" id="5863171at2759"/>
<dbReference type="Proteomes" id="UP000230750">
    <property type="component" value="Unassembled WGS sequence"/>
</dbReference>
<dbReference type="PANTHER" id="PTHR48207">
    <property type="entry name" value="SUCCINATE--HYDROXYMETHYLGLUTARATE COA-TRANSFERASE"/>
    <property type="match status" value="1"/>
</dbReference>
<comment type="similarity">
    <text evidence="1">Belongs to the CoA-transferase III family.</text>
</comment>
<dbReference type="InterPro" id="IPR023606">
    <property type="entry name" value="CoA-Trfase_III_dom_1_sf"/>
</dbReference>
<dbReference type="PANTHER" id="PTHR48207:SF3">
    <property type="entry name" value="SUCCINATE--HYDROXYMETHYLGLUTARATE COA-TRANSFERASE"/>
    <property type="match status" value="1"/>
</dbReference>
<keyword evidence="2 3" id="KW-0808">Transferase</keyword>